<name>A0A8R1EQ93_CAEJA</name>
<evidence type="ECO:0000313" key="1">
    <source>
        <dbReference type="EnsemblMetazoa" id="CJA40566.1"/>
    </source>
</evidence>
<protein>
    <submittedName>
        <fullName evidence="1">Uncharacterized protein</fullName>
    </submittedName>
</protein>
<dbReference type="InterPro" id="IPR036322">
    <property type="entry name" value="WD40_repeat_dom_sf"/>
</dbReference>
<dbReference type="SUPFAM" id="SSF50978">
    <property type="entry name" value="WD40 repeat-like"/>
    <property type="match status" value="1"/>
</dbReference>
<sequence>MMYSQYKSDSSQAMPKIFKTEKEKYGEVTVISANHNDNSILLVGFSNGSISVYRTSQASAVINLPMPDLSTRVTWLTWSFTCAPLGNDNFGVKKKLGMLFPLRISCLRSGYDFEKMVKVMNVSMKNLKR</sequence>
<dbReference type="Proteomes" id="UP000005237">
    <property type="component" value="Unassembled WGS sequence"/>
</dbReference>
<reference evidence="1" key="2">
    <citation type="submission" date="2022-06" db="UniProtKB">
        <authorList>
            <consortium name="EnsemblMetazoa"/>
        </authorList>
    </citation>
    <scope>IDENTIFICATION</scope>
    <source>
        <strain evidence="1">DF5081</strain>
    </source>
</reference>
<dbReference type="AlphaFoldDB" id="A0A8R1EQ93"/>
<accession>A0A8R1EQ93</accession>
<keyword evidence="2" id="KW-1185">Reference proteome</keyword>
<reference evidence="2" key="1">
    <citation type="submission" date="2010-08" db="EMBL/GenBank/DDBJ databases">
        <authorList>
            <consortium name="Caenorhabditis japonica Sequencing Consortium"/>
            <person name="Wilson R.K."/>
        </authorList>
    </citation>
    <scope>NUCLEOTIDE SEQUENCE [LARGE SCALE GENOMIC DNA]</scope>
    <source>
        <strain evidence="2">DF5081</strain>
    </source>
</reference>
<organism evidence="1 2">
    <name type="scientific">Caenorhabditis japonica</name>
    <dbReference type="NCBI Taxonomy" id="281687"/>
    <lineage>
        <taxon>Eukaryota</taxon>
        <taxon>Metazoa</taxon>
        <taxon>Ecdysozoa</taxon>
        <taxon>Nematoda</taxon>
        <taxon>Chromadorea</taxon>
        <taxon>Rhabditida</taxon>
        <taxon>Rhabditina</taxon>
        <taxon>Rhabditomorpha</taxon>
        <taxon>Rhabditoidea</taxon>
        <taxon>Rhabditidae</taxon>
        <taxon>Peloderinae</taxon>
        <taxon>Caenorhabditis</taxon>
    </lineage>
</organism>
<proteinExistence type="predicted"/>
<evidence type="ECO:0000313" key="2">
    <source>
        <dbReference type="Proteomes" id="UP000005237"/>
    </source>
</evidence>
<dbReference type="EnsemblMetazoa" id="CJA40566.1">
    <property type="protein sequence ID" value="CJA40566.1"/>
    <property type="gene ID" value="WBGene00216414"/>
</dbReference>